<dbReference type="Pfam" id="PF08534">
    <property type="entry name" value="Redoxin"/>
    <property type="match status" value="1"/>
</dbReference>
<comment type="subcellular location">
    <subcellularLocation>
        <location evidence="1">Cell envelope</location>
    </subcellularLocation>
</comment>
<evidence type="ECO:0000313" key="8">
    <source>
        <dbReference type="Proteomes" id="UP000245391"/>
    </source>
</evidence>
<dbReference type="Gene3D" id="3.40.30.10">
    <property type="entry name" value="Glutaredoxin"/>
    <property type="match status" value="1"/>
</dbReference>
<organism evidence="7 8">
    <name type="scientific">Pedobacter paludis</name>
    <dbReference type="NCBI Taxonomy" id="2203212"/>
    <lineage>
        <taxon>Bacteria</taxon>
        <taxon>Pseudomonadati</taxon>
        <taxon>Bacteroidota</taxon>
        <taxon>Sphingobacteriia</taxon>
        <taxon>Sphingobacteriales</taxon>
        <taxon>Sphingobacteriaceae</taxon>
        <taxon>Pedobacter</taxon>
    </lineage>
</organism>
<evidence type="ECO:0000256" key="3">
    <source>
        <dbReference type="ARBA" id="ARBA00023157"/>
    </source>
</evidence>
<feature type="domain" description="Thioredoxin" evidence="6">
    <location>
        <begin position="328"/>
        <end position="472"/>
    </location>
</feature>
<dbReference type="InterPro" id="IPR050553">
    <property type="entry name" value="Thioredoxin_ResA/DsbE_sf"/>
</dbReference>
<accession>A0A317EWA6</accession>
<feature type="chain" id="PRO_5016310793" description="Thioredoxin domain-containing protein" evidence="5">
    <location>
        <begin position="21"/>
        <end position="474"/>
    </location>
</feature>
<keyword evidence="5" id="KW-0732">Signal</keyword>
<gene>
    <name evidence="7" type="ORF">DF947_19475</name>
</gene>
<dbReference type="PROSITE" id="PS51352">
    <property type="entry name" value="THIOREDOXIN_2"/>
    <property type="match status" value="1"/>
</dbReference>
<dbReference type="InterPro" id="IPR013766">
    <property type="entry name" value="Thioredoxin_domain"/>
</dbReference>
<keyword evidence="2" id="KW-0201">Cytochrome c-type biogenesis</keyword>
<dbReference type="PANTHER" id="PTHR42852">
    <property type="entry name" value="THIOL:DISULFIDE INTERCHANGE PROTEIN DSBE"/>
    <property type="match status" value="1"/>
</dbReference>
<dbReference type="SUPFAM" id="SSF52833">
    <property type="entry name" value="Thioredoxin-like"/>
    <property type="match status" value="1"/>
</dbReference>
<dbReference type="GO" id="GO:0017004">
    <property type="term" value="P:cytochrome complex assembly"/>
    <property type="evidence" value="ECO:0007669"/>
    <property type="project" value="UniProtKB-KW"/>
</dbReference>
<dbReference type="GO" id="GO:0030313">
    <property type="term" value="C:cell envelope"/>
    <property type="evidence" value="ECO:0007669"/>
    <property type="project" value="UniProtKB-SubCell"/>
</dbReference>
<name>A0A317EWA6_9SPHI</name>
<keyword evidence="4" id="KW-0676">Redox-active center</keyword>
<evidence type="ECO:0000313" key="7">
    <source>
        <dbReference type="EMBL" id="PWS30147.1"/>
    </source>
</evidence>
<dbReference type="AlphaFoldDB" id="A0A317EWA6"/>
<protein>
    <recommendedName>
        <fullName evidence="6">Thioredoxin domain-containing protein</fullName>
    </recommendedName>
</protein>
<reference evidence="8" key="1">
    <citation type="submission" date="2018-05" db="EMBL/GenBank/DDBJ databases">
        <title>Pedobacter paludis sp. nov., isolated from wetland soil.</title>
        <authorList>
            <person name="Zhang Y."/>
        </authorList>
    </citation>
    <scope>NUCLEOTIDE SEQUENCE [LARGE SCALE GENOMIC DNA]</scope>
    <source>
        <strain evidence="8">R-8</strain>
    </source>
</reference>
<evidence type="ECO:0000256" key="1">
    <source>
        <dbReference type="ARBA" id="ARBA00004196"/>
    </source>
</evidence>
<feature type="signal peptide" evidence="5">
    <location>
        <begin position="1"/>
        <end position="20"/>
    </location>
</feature>
<evidence type="ECO:0000256" key="4">
    <source>
        <dbReference type="ARBA" id="ARBA00023284"/>
    </source>
</evidence>
<proteinExistence type="predicted"/>
<dbReference type="CDD" id="cd02966">
    <property type="entry name" value="TlpA_like_family"/>
    <property type="match status" value="1"/>
</dbReference>
<dbReference type="Proteomes" id="UP000245391">
    <property type="component" value="Unassembled WGS sequence"/>
</dbReference>
<dbReference type="OrthoDB" id="1095575at2"/>
<keyword evidence="3" id="KW-1015">Disulfide bond</keyword>
<dbReference type="InterPro" id="IPR036249">
    <property type="entry name" value="Thioredoxin-like_sf"/>
</dbReference>
<evidence type="ECO:0000259" key="6">
    <source>
        <dbReference type="PROSITE" id="PS51352"/>
    </source>
</evidence>
<evidence type="ECO:0000256" key="2">
    <source>
        <dbReference type="ARBA" id="ARBA00022748"/>
    </source>
</evidence>
<keyword evidence="8" id="KW-1185">Reference proteome</keyword>
<comment type="caution">
    <text evidence="7">The sequence shown here is derived from an EMBL/GenBank/DDBJ whole genome shotgun (WGS) entry which is preliminary data.</text>
</comment>
<dbReference type="EMBL" id="QGNY01000008">
    <property type="protein sequence ID" value="PWS30147.1"/>
    <property type="molecule type" value="Genomic_DNA"/>
</dbReference>
<dbReference type="PANTHER" id="PTHR42852:SF6">
    <property type="entry name" value="THIOL:DISULFIDE INTERCHANGE PROTEIN DSBE"/>
    <property type="match status" value="1"/>
</dbReference>
<evidence type="ECO:0000256" key="5">
    <source>
        <dbReference type="SAM" id="SignalP"/>
    </source>
</evidence>
<sequence length="474" mass="53266">MKLKGLSFLMVVLFTLPVYAAKVRGSRVGANEKSAGFFVEAFSSKGRVLYKSIKLDENGKFEINFPSNESLVYWIDNYPVFVKPNEDLEIILPEKKSNVFVLGGDNPQKNVAATDQKGSSNIQIAGKSSINSLLISEIETSWGNFVKEKKGLQTIEEINGQYLLATKLIKNSKDIEINKYASFYNNFRLLESKIQYLRMHPDVKSDKSYFDVLNRISLNDQAINSLKIIGLRALISNYYAFLKLSLGAKISDDDLSDNGSIGKMEYLLKNVSAERVINEELNQSIIYHLSIKGWSPELDKVMVIAIEKITDTATKKNLTELREKYSKVSKNTIAPAFSIPDASGKMVSLNDFKGKVIAIDVWATWCIPCMHSLPFFLKLRDKYKNNQDVVFVSISTDNAKSKDKWISFLKSKGMNGVDLHAGDESATPFEKAYNITGIPRYILIDKQGKIIEDHAPQASEPEYEALIQTALQTK</sequence>
<dbReference type="InterPro" id="IPR013740">
    <property type="entry name" value="Redoxin"/>
</dbReference>
<dbReference type="GO" id="GO:0016491">
    <property type="term" value="F:oxidoreductase activity"/>
    <property type="evidence" value="ECO:0007669"/>
    <property type="project" value="InterPro"/>
</dbReference>
<dbReference type="RefSeq" id="WP_109932083.1">
    <property type="nucleotide sequence ID" value="NZ_QGNY01000008.1"/>
</dbReference>